<proteinExistence type="inferred from homology"/>
<accession>A0A0R1M7S4</accession>
<reference evidence="9 10" key="1">
    <citation type="journal article" date="2015" name="Genome Announc.">
        <title>Expanding the biotechnology potential of lactobacilli through comparative genomics of 213 strains and associated genera.</title>
        <authorList>
            <person name="Sun Z."/>
            <person name="Harris H.M."/>
            <person name="McCann A."/>
            <person name="Guo C."/>
            <person name="Argimon S."/>
            <person name="Zhang W."/>
            <person name="Yang X."/>
            <person name="Jeffery I.B."/>
            <person name="Cooney J.C."/>
            <person name="Kagawa T.F."/>
            <person name="Liu W."/>
            <person name="Song Y."/>
            <person name="Salvetti E."/>
            <person name="Wrobel A."/>
            <person name="Rasinkangas P."/>
            <person name="Parkhill J."/>
            <person name="Rea M.C."/>
            <person name="O'Sullivan O."/>
            <person name="Ritari J."/>
            <person name="Douillard F.P."/>
            <person name="Paul Ross R."/>
            <person name="Yang R."/>
            <person name="Briner A.E."/>
            <person name="Felis G.E."/>
            <person name="de Vos W.M."/>
            <person name="Barrangou R."/>
            <person name="Klaenhammer T.R."/>
            <person name="Caufield P.W."/>
            <person name="Cui Y."/>
            <person name="Zhang H."/>
            <person name="O'Toole P.W."/>
        </authorList>
    </citation>
    <scope>NUCLEOTIDE SEQUENCE [LARGE SCALE GENOMIC DNA]</scope>
    <source>
        <strain evidence="9 10">DSM 19972</strain>
    </source>
</reference>
<dbReference type="AlphaFoldDB" id="A0A0R1M7S4"/>
<evidence type="ECO:0000256" key="5">
    <source>
        <dbReference type="ARBA" id="ARBA00022989"/>
    </source>
</evidence>
<dbReference type="PANTHER" id="PTHR30012:SF0">
    <property type="entry name" value="TYPE II SECRETION SYSTEM PROTEIN F-RELATED"/>
    <property type="match status" value="1"/>
</dbReference>
<feature type="domain" description="Type II secretion system protein GspF" evidence="8">
    <location>
        <begin position="216"/>
        <end position="335"/>
    </location>
</feature>
<dbReference type="EMBL" id="AZEH01000042">
    <property type="protein sequence ID" value="KRL03977.1"/>
    <property type="molecule type" value="Genomic_DNA"/>
</dbReference>
<evidence type="ECO:0000256" key="6">
    <source>
        <dbReference type="ARBA" id="ARBA00023136"/>
    </source>
</evidence>
<evidence type="ECO:0000259" key="8">
    <source>
        <dbReference type="Pfam" id="PF00482"/>
    </source>
</evidence>
<keyword evidence="6 7" id="KW-0472">Membrane</keyword>
<dbReference type="InterPro" id="IPR042094">
    <property type="entry name" value="T2SS_GspF_sf"/>
</dbReference>
<keyword evidence="10" id="KW-1185">Reference proteome</keyword>
<dbReference type="PANTHER" id="PTHR30012">
    <property type="entry name" value="GENERAL SECRETION PATHWAY PROTEIN"/>
    <property type="match status" value="1"/>
</dbReference>
<comment type="caution">
    <text evidence="9">The sequence shown here is derived from an EMBL/GenBank/DDBJ whole genome shotgun (WGS) entry which is preliminary data.</text>
</comment>
<keyword evidence="5 7" id="KW-1133">Transmembrane helix</keyword>
<protein>
    <submittedName>
        <fullName evidence="9">ComG operon protein 2</fullName>
    </submittedName>
</protein>
<feature type="transmembrane region" description="Helical" evidence="7">
    <location>
        <begin position="114"/>
        <end position="136"/>
    </location>
</feature>
<evidence type="ECO:0000313" key="10">
    <source>
        <dbReference type="Proteomes" id="UP000051686"/>
    </source>
</evidence>
<evidence type="ECO:0000256" key="3">
    <source>
        <dbReference type="ARBA" id="ARBA00022475"/>
    </source>
</evidence>
<evidence type="ECO:0000256" key="1">
    <source>
        <dbReference type="ARBA" id="ARBA00004651"/>
    </source>
</evidence>
<dbReference type="STRING" id="1423777.FD46_GL000144"/>
<dbReference type="InterPro" id="IPR003004">
    <property type="entry name" value="GspF/PilC"/>
</dbReference>
<organism evidence="9 10">
    <name type="scientific">Liquorilactobacillus oeni DSM 19972</name>
    <dbReference type="NCBI Taxonomy" id="1423777"/>
    <lineage>
        <taxon>Bacteria</taxon>
        <taxon>Bacillati</taxon>
        <taxon>Bacillota</taxon>
        <taxon>Bacilli</taxon>
        <taxon>Lactobacillales</taxon>
        <taxon>Lactobacillaceae</taxon>
        <taxon>Liquorilactobacillus</taxon>
    </lineage>
</organism>
<dbReference type="Proteomes" id="UP000051686">
    <property type="component" value="Unassembled WGS sequence"/>
</dbReference>
<dbReference type="GO" id="GO:0005886">
    <property type="term" value="C:plasma membrane"/>
    <property type="evidence" value="ECO:0007669"/>
    <property type="project" value="UniProtKB-SubCell"/>
</dbReference>
<feature type="transmembrane region" description="Helical" evidence="7">
    <location>
        <begin position="316"/>
        <end position="337"/>
    </location>
</feature>
<evidence type="ECO:0000256" key="7">
    <source>
        <dbReference type="SAM" id="Phobius"/>
    </source>
</evidence>
<sequence>MSSIWKGNTHRWRLRQQLVFFKTLADLLKSGFSLQQAVVDIKILLPQQRKICELIEHSLKNGEGFCFSLKKLIDNETFNQLYIAEKYGVLYESIKQLGDFWEKKEHQKQRLQAVLLYPVFLLILITILIFAFQLFLKPEIGSFQAEQAVKDASLIDINTSLLLPFFICLILLMLWIFQIYLRYRNKKYLQRKEWLCTLPFFGKLYRLYLYYYISFNLALLLKSGLDLNKICTFLVEFEPDTLLFHVGTELKHTLMAGQGMKYFIGKHNFIPQEFILFLSKGSTLNELSAELMFYSQTIYKRLLVQMDRLIELVQPLLFLVVALLIISSYLSMLLPLYHNLGGMYK</sequence>
<dbReference type="Pfam" id="PF00482">
    <property type="entry name" value="T2SSF"/>
    <property type="match status" value="2"/>
</dbReference>
<dbReference type="InterPro" id="IPR018076">
    <property type="entry name" value="T2SS_GspF_dom"/>
</dbReference>
<feature type="transmembrane region" description="Helical" evidence="7">
    <location>
        <begin position="161"/>
        <end position="181"/>
    </location>
</feature>
<comment type="subcellular location">
    <subcellularLocation>
        <location evidence="1">Cell membrane</location>
        <topology evidence="1">Multi-pass membrane protein</topology>
    </subcellularLocation>
</comment>
<evidence type="ECO:0000313" key="9">
    <source>
        <dbReference type="EMBL" id="KRL03977.1"/>
    </source>
</evidence>
<gene>
    <name evidence="9" type="ORF">FD46_GL000144</name>
</gene>
<dbReference type="Gene3D" id="1.20.81.30">
    <property type="entry name" value="Type II secretion system (T2SS), domain F"/>
    <property type="match status" value="1"/>
</dbReference>
<comment type="similarity">
    <text evidence="2">Belongs to the GSP F family.</text>
</comment>
<keyword evidence="4 7" id="KW-0812">Transmembrane</keyword>
<evidence type="ECO:0000256" key="2">
    <source>
        <dbReference type="ARBA" id="ARBA00005745"/>
    </source>
</evidence>
<name>A0A0R1M7S4_9LACO</name>
<feature type="domain" description="Type II secretion system protein GspF" evidence="8">
    <location>
        <begin position="20"/>
        <end position="135"/>
    </location>
</feature>
<dbReference type="PATRIC" id="fig|1423777.3.peg.149"/>
<evidence type="ECO:0000256" key="4">
    <source>
        <dbReference type="ARBA" id="ARBA00022692"/>
    </source>
</evidence>
<keyword evidence="3" id="KW-1003">Cell membrane</keyword>